<dbReference type="EMBL" id="UGCP01000002">
    <property type="protein sequence ID" value="STI87804.1"/>
    <property type="molecule type" value="Genomic_DNA"/>
</dbReference>
<dbReference type="Proteomes" id="UP000255057">
    <property type="component" value="Unassembled WGS sequence"/>
</dbReference>
<dbReference type="Proteomes" id="UP000480485">
    <property type="component" value="Unassembled WGS sequence"/>
</dbReference>
<evidence type="ECO:0000313" key="4">
    <source>
        <dbReference type="EMBL" id="CAH41950.1"/>
    </source>
</evidence>
<dbReference type="Proteomes" id="UP000615017">
    <property type="component" value="Unassembled WGS sequence"/>
</dbReference>
<feature type="transmembrane region" description="Helical" evidence="1">
    <location>
        <begin position="111"/>
        <end position="130"/>
    </location>
</feature>
<evidence type="ECO:0000313" key="53">
    <source>
        <dbReference type="Proteomes" id="UP000543257"/>
    </source>
</evidence>
<reference evidence="36 37" key="9">
    <citation type="submission" date="2018-06" db="EMBL/GenBank/DDBJ databases">
        <authorList>
            <consortium name="Pathogen Informatics"/>
            <person name="Doyle S."/>
        </authorList>
    </citation>
    <scope>NUCLEOTIDE SEQUENCE [LARGE SCALE GENOMIC DNA]</scope>
    <source>
        <strain evidence="23 38">NCTC10865</strain>
        <strain evidence="22 36">NCTC8009</strain>
        <strain evidence="25 40">NCTC8179</strain>
        <strain evidence="24 37">NCTC8622</strain>
        <strain evidence="26 39">NCTC8960</strain>
    </source>
</reference>
<dbReference type="EMBL" id="CP024092">
    <property type="protein sequence ID" value="ATP25618.1"/>
    <property type="molecule type" value="Genomic_DNA"/>
</dbReference>
<reference evidence="17 32" key="4">
    <citation type="submission" date="2016-12" db="EMBL/GenBank/DDBJ databases">
        <title>Real-Time Genomic Investigation Underlying the Public Health Response to a Shiga Toxin-Producing Escherichia Coli O26:H11 Outbreak in a Nursery.</title>
        <authorList>
            <person name="Ferdous M."/>
            <person name="Moran-Gilad J."/>
            <person name="Rossen J.W."/>
            <person name="Gdalevich M."/>
        </authorList>
    </citation>
    <scope>NUCLEOTIDE SEQUENCE [LARGE SCALE GENOMIC DNA]</scope>
    <source>
        <strain evidence="17 32">STEC 514-2</strain>
    </source>
</reference>
<reference evidence="9 54" key="21">
    <citation type="submission" date="2021-01" db="EMBL/GenBank/DDBJ databases">
        <title>Genomes of Escherichia coli STEC strains from raw meat-based diets for companion animals.</title>
        <authorList>
            <person name="Stevens M.J.A."/>
            <person name="Stephan R."/>
        </authorList>
    </citation>
    <scope>NUCLEOTIDE SEQUENCE [LARGE SCALE GENOMIC DNA]</scope>
    <source>
        <strain evidence="9 54">LSC1-58</strain>
    </source>
</reference>
<dbReference type="EMBL" id="QYOH01000099">
    <property type="protein sequence ID" value="TXU29084.1"/>
    <property type="molecule type" value="Genomic_DNA"/>
</dbReference>
<dbReference type="Proteomes" id="UP000248865">
    <property type="component" value="Unassembled WGS sequence"/>
</dbReference>
<evidence type="ECO:0000313" key="43">
    <source>
        <dbReference type="Proteomes" id="UP000305093"/>
    </source>
</evidence>
<dbReference type="EMBL" id="PITP01000018">
    <property type="protein sequence ID" value="PKD88099.1"/>
    <property type="molecule type" value="Genomic_DNA"/>
</dbReference>
<evidence type="ECO:0000313" key="16">
    <source>
        <dbReference type="EMBL" id="OJN32136.1"/>
    </source>
</evidence>
<dbReference type="EMBL" id="JAETYZ010000045">
    <property type="protein sequence ID" value="MBL6236865.1"/>
    <property type="molecule type" value="Genomic_DNA"/>
</dbReference>
<reference evidence="12 45" key="15">
    <citation type="submission" date="2019-08" db="EMBL/GenBank/DDBJ databases">
        <title>Identification of Water Treatment Resistant and Multidrug Resistant Urinary Pathogenic Escherichia coli in Wastewater.</title>
        <authorList>
            <person name="Neumann N."/>
        </authorList>
    </citation>
    <scope>NUCLEOTIDE SEQUENCE [LARGE SCALE GENOMIC DNA]</scope>
    <source>
        <strain evidence="12 45">WU2356</strain>
    </source>
</reference>
<dbReference type="Proteomes" id="UP000218543">
    <property type="component" value="Unassembled WGS sequence"/>
</dbReference>
<dbReference type="EMBL" id="UGCD01000002">
    <property type="protein sequence ID" value="STI16287.1"/>
    <property type="molecule type" value="Genomic_DNA"/>
</dbReference>
<dbReference type="Proteomes" id="UP000521994">
    <property type="component" value="Unassembled WGS sequence"/>
</dbReference>
<evidence type="ECO:0000313" key="22">
    <source>
        <dbReference type="EMBL" id="SQD02253.1"/>
    </source>
</evidence>
<dbReference type="Proteomes" id="UP000184077">
    <property type="component" value="Unassembled WGS sequence"/>
</dbReference>
<dbReference type="EMBL" id="WTRN01000196">
    <property type="protein sequence ID" value="MWT85952.1"/>
    <property type="molecule type" value="Genomic_DNA"/>
</dbReference>
<dbReference type="PATRIC" id="fig|562.10492.peg.2314"/>
<evidence type="ECO:0000313" key="39">
    <source>
        <dbReference type="Proteomes" id="UP000255057"/>
    </source>
</evidence>
<reference evidence="7 50" key="18">
    <citation type="submission" date="2020-02" db="EMBL/GenBank/DDBJ databases">
        <authorList>
            <consortium name="PulseNet: The National Subtyping Network for Foodborne Disease Surveillance"/>
            <person name="Tarr C.L."/>
            <person name="Trees E."/>
            <person name="Katz L.S."/>
            <person name="Carleton-Romer H.A."/>
            <person name="Stroika S."/>
            <person name="Kucerova Z."/>
            <person name="Roache K.F."/>
            <person name="Sabol A.L."/>
            <person name="Besser J."/>
            <person name="Gerner-Smidt P."/>
        </authorList>
    </citation>
    <scope>NUCLEOTIDE SEQUENCE [LARGE SCALE GENOMIC DNA]</scope>
    <source>
        <strain evidence="7 50">2014C-3796</strain>
    </source>
</reference>
<evidence type="ECO:0000313" key="7">
    <source>
        <dbReference type="EMBL" id="EFI0215920.1"/>
    </source>
</evidence>
<dbReference type="Proteomes" id="UP000523388">
    <property type="component" value="Unassembled WGS sequence"/>
</dbReference>
<evidence type="ECO:0000313" key="3">
    <source>
        <dbReference type="EMBL" id="BBF54795.1"/>
    </source>
</evidence>
<dbReference type="EMBL" id="AASCJS010000043">
    <property type="protein sequence ID" value="EFA9848141.1"/>
    <property type="molecule type" value="Genomic_DNA"/>
</dbReference>
<evidence type="ECO:0000313" key="26">
    <source>
        <dbReference type="EMBL" id="STN13581.1"/>
    </source>
</evidence>
<dbReference type="EMBL" id="VOTT01000173">
    <property type="protein sequence ID" value="MPU49369.1"/>
    <property type="molecule type" value="Genomic_DNA"/>
</dbReference>
<evidence type="ECO:0000313" key="34">
    <source>
        <dbReference type="Proteomes" id="UP000233549"/>
    </source>
</evidence>
<dbReference type="Proteomes" id="UP000254079">
    <property type="component" value="Unassembled WGS sequence"/>
</dbReference>
<keyword evidence="1" id="KW-0812">Transmembrane</keyword>
<evidence type="ECO:0000313" key="52">
    <source>
        <dbReference type="Proteomes" id="UP000534332"/>
    </source>
</evidence>
<dbReference type="EMBL" id="RDDM01000249">
    <property type="protein sequence ID" value="RLY54830.1"/>
    <property type="molecule type" value="Genomic_DNA"/>
</dbReference>
<evidence type="ECO:0000313" key="9">
    <source>
        <dbReference type="EMBL" id="MBL6236865.1"/>
    </source>
</evidence>
<evidence type="ECO:0000313" key="13">
    <source>
        <dbReference type="EMBL" id="MUM75490.1"/>
    </source>
</evidence>
<dbReference type="Proteomes" id="UP000250991">
    <property type="component" value="Unassembled WGS sequence"/>
</dbReference>
<organism evidence="7 50">
    <name type="scientific">Escherichia coli</name>
    <dbReference type="NCBI Taxonomy" id="562"/>
    <lineage>
        <taxon>Bacteria</taxon>
        <taxon>Pseudomonadati</taxon>
        <taxon>Pseudomonadota</taxon>
        <taxon>Gammaproteobacteria</taxon>
        <taxon>Enterobacterales</taxon>
        <taxon>Enterobacteriaceae</taxon>
        <taxon>Escherichia</taxon>
    </lineage>
</organism>
<evidence type="ECO:0000313" key="20">
    <source>
        <dbReference type="EMBL" id="PZZ67550.1"/>
    </source>
</evidence>
<evidence type="ECO:0000313" key="38">
    <source>
        <dbReference type="Proteomes" id="UP000254159"/>
    </source>
</evidence>
<evidence type="ECO:0000313" key="36">
    <source>
        <dbReference type="Proteomes" id="UP000250991"/>
    </source>
</evidence>
<dbReference type="EMBL" id="RROO01000087">
    <property type="protein sequence ID" value="TJF59777.1"/>
    <property type="molecule type" value="Genomic_DNA"/>
</dbReference>
<dbReference type="Proteomes" id="UP000281900">
    <property type="component" value="Chromosome"/>
</dbReference>
<reference evidence="20 35" key="8">
    <citation type="submission" date="2018-05" db="EMBL/GenBank/DDBJ databases">
        <title>Genomic sequencing of EHEC O26 New European Clone.</title>
        <authorList>
            <person name="Karnisova L."/>
            <person name="Nunvar J."/>
            <person name="Marejkova M."/>
            <person name="Mellmann A."/>
            <person name="Drevinek P."/>
            <person name="Blahova K."/>
            <person name="Bielaszewska M."/>
        </authorList>
    </citation>
    <scope>NUCLEOTIDE SEQUENCE [LARGE SCALE GENOMIC DNA]</scope>
    <source>
        <strain evidence="20 35">14-391</strain>
    </source>
</reference>
<dbReference type="EMBL" id="UARW01000010">
    <property type="protein sequence ID" value="SQD02253.1"/>
    <property type="molecule type" value="Genomic_DNA"/>
</dbReference>
<reference evidence="3 42" key="10">
    <citation type="submission" date="2018-07" db="EMBL/GenBank/DDBJ databases">
        <title>Genomic analysis of colistin resistant EHEC isolated from cattle in Japan.</title>
        <authorList>
            <person name="Kusumoto M."/>
            <person name="Misumi W."/>
            <person name="Ogura Y."/>
            <person name="Hayashi T."/>
            <person name="Akiba M."/>
        </authorList>
    </citation>
    <scope>NUCLEOTIDE SEQUENCE [LARGE SCALE GENOMIC DNA]</scope>
    <source>
        <strain evidence="3 42">E2863</strain>
    </source>
</reference>
<evidence type="ECO:0000313" key="28">
    <source>
        <dbReference type="EMBL" id="TJH16821.1"/>
    </source>
</evidence>
<dbReference type="Proteomes" id="UP001211064">
    <property type="component" value="Unassembled WGS sequence"/>
</dbReference>
<evidence type="ECO:0000313" key="25">
    <source>
        <dbReference type="EMBL" id="STL08643.1"/>
    </source>
</evidence>
<dbReference type="EMBL" id="AP018802">
    <property type="protein sequence ID" value="BBF54795.1"/>
    <property type="molecule type" value="Genomic_DNA"/>
</dbReference>
<evidence type="ECO:0000313" key="37">
    <source>
        <dbReference type="Proteomes" id="UP000254079"/>
    </source>
</evidence>
<dbReference type="Proteomes" id="UP000305093">
    <property type="component" value="Unassembled WGS sequence"/>
</dbReference>
<evidence type="ECO:0000313" key="42">
    <source>
        <dbReference type="Proteomes" id="UP000281900"/>
    </source>
</evidence>
<feature type="transmembrane region" description="Helical" evidence="1">
    <location>
        <begin position="79"/>
        <end position="99"/>
    </location>
</feature>
<evidence type="ECO:0000313" key="32">
    <source>
        <dbReference type="Proteomes" id="UP000218543"/>
    </source>
</evidence>
<reference evidence="4" key="1">
    <citation type="journal article" date="2005" name="Microbiology (Mosc.)">
        <title>Genetic structure and chromosomal integration site of the cryptic Shiga toxin 1-converting prophage CP-1639.</title>
        <authorList>
            <person name="Creuzburg K."/>
            <person name="Koehler B."/>
            <person name="Hempel H."/>
            <person name="Schreier P. Jacobs E."/>
            <person name="Jacobs E."/>
            <person name="Schmidt H."/>
        </authorList>
    </citation>
    <scope>NUCLEOTIDE SEQUENCE</scope>
    <source>
        <strain evidence="4">2905/96</strain>
    </source>
</reference>
<protein>
    <submittedName>
        <fullName evidence="7">Uncharacterized protein</fullName>
    </submittedName>
</protein>
<evidence type="ECO:0000313" key="29">
    <source>
        <dbReference type="EMBL" id="TXU29084.1"/>
    </source>
</evidence>
<evidence type="ECO:0000313" key="27">
    <source>
        <dbReference type="EMBL" id="TJF59777.1"/>
    </source>
</evidence>
<dbReference type="EMBL" id="JACCJF010000035">
    <property type="protein sequence ID" value="MBZ4695672.1"/>
    <property type="molecule type" value="Genomic_DNA"/>
</dbReference>
<reference evidence="11" key="22">
    <citation type="submission" date="2022-08" db="EMBL/GenBank/DDBJ databases">
        <title>Genome sequencing of human pathogens.</title>
        <authorList>
            <person name="Cao X."/>
        </authorList>
    </citation>
    <scope>NUCLEOTIDE SEQUENCE</scope>
    <source>
        <strain evidence="11">EC16126</strain>
    </source>
</reference>
<dbReference type="Proteomes" id="UP000255543">
    <property type="component" value="Unassembled WGS sequence"/>
</dbReference>
<dbReference type="EMBL" id="AASXRC010000063">
    <property type="protein sequence ID" value="EFI0215920.1"/>
    <property type="molecule type" value="Genomic_DNA"/>
</dbReference>
<reference evidence="47 48" key="17">
    <citation type="submission" date="2019-12" db="EMBL/GenBank/DDBJ databases">
        <title>Enteriobacteria Tanzani isolates_8377-8380.</title>
        <authorList>
            <person name="Subbiah M."/>
            <person name="Call D."/>
        </authorList>
    </citation>
    <scope>NUCLEOTIDE SEQUENCE [LARGE SCALE GENOMIC DNA]</scope>
    <source>
        <strain evidence="15 48">8378wC7</strain>
        <strain evidence="14 47">8378wH8</strain>
    </source>
</reference>
<reference evidence="6 52" key="19">
    <citation type="submission" date="2020-02" db="EMBL/GenBank/DDBJ databases">
        <authorList>
            <person name="Ashton P.M."/>
            <person name="Dallman T."/>
            <person name="Nair S."/>
            <person name="De Pinna E."/>
            <person name="Peters T."/>
            <person name="Grant K."/>
        </authorList>
    </citation>
    <scope>NUCLEOTIDE SEQUENCE [LARGE SCALE GENOMIC DNA]</scope>
    <source>
        <strain evidence="6 52">188143</strain>
    </source>
</reference>
<name>A0A4T8Y0C6_ECOLX</name>
<proteinExistence type="predicted"/>
<accession>A0A4T8Y0C6</accession>
<dbReference type="Proteomes" id="UP000462410">
    <property type="component" value="Unassembled WGS sequence"/>
</dbReference>
<dbReference type="OMA" id="NDMASWG"/>
<reference evidence="18" key="5">
    <citation type="submission" date="2017-03" db="EMBL/GenBank/DDBJ databases">
        <title>The mobilome is the main driver of stx2-positive O26:H11 Escherichia coli strains evolution.</title>
        <authorList>
            <person name="Delannoy S."/>
            <person name="Mariani-Kurkdjian P."/>
            <person name="Webb H.E."/>
            <person name="Bonacorsi S."/>
            <person name="Fach P."/>
        </authorList>
    </citation>
    <scope>NUCLEOTIDE SEQUENCE</scope>
    <source>
        <strain evidence="18">34870</strain>
    </source>
</reference>
<evidence type="ECO:0000313" key="17">
    <source>
        <dbReference type="EMBL" id="PAU24344.1"/>
    </source>
</evidence>
<evidence type="ECO:0000313" key="12">
    <source>
        <dbReference type="EMBL" id="MPU49369.1"/>
    </source>
</evidence>
<evidence type="ECO:0000313" key="11">
    <source>
        <dbReference type="EMBL" id="MDA4175933.1"/>
    </source>
</evidence>
<evidence type="ECO:0000313" key="10">
    <source>
        <dbReference type="EMBL" id="MBZ4695672.1"/>
    </source>
</evidence>
<evidence type="ECO:0000313" key="14">
    <source>
        <dbReference type="EMBL" id="MWT22376.1"/>
    </source>
</evidence>
<dbReference type="Proteomes" id="UP000534332">
    <property type="component" value="Unassembled WGS sequence"/>
</dbReference>
<reference evidence="51 53" key="11">
    <citation type="submission" date="2018-08" db="EMBL/GenBank/DDBJ databases">
        <authorList>
            <consortium name="GenomeTrakr network: Whole genome sequencing for foodborne pathogen traceback"/>
        </authorList>
    </citation>
    <scope>NUCLEOTIDE SEQUENCE [LARGE SCALE GENOMIC DNA]</scope>
    <source>
        <strain evidence="5 51">AZ-TG102963</strain>
        <strain evidence="8 53">AZ-TG73583</strain>
    </source>
</reference>
<dbReference type="Proteomes" id="UP000233549">
    <property type="component" value="Unassembled WGS sequence"/>
</dbReference>
<evidence type="ECO:0000313" key="47">
    <source>
        <dbReference type="Proteomes" id="UP000462410"/>
    </source>
</evidence>
<evidence type="ECO:0000256" key="1">
    <source>
        <dbReference type="SAM" id="Phobius"/>
    </source>
</evidence>
<evidence type="ECO:0000313" key="15">
    <source>
        <dbReference type="EMBL" id="MWT85952.1"/>
    </source>
</evidence>
<evidence type="ECO:0000313" key="30">
    <source>
        <dbReference type="Proteomes" id="UP000036331"/>
    </source>
</evidence>
<dbReference type="Proteomes" id="UP000543257">
    <property type="component" value="Unassembled WGS sequence"/>
</dbReference>
<evidence type="ECO:0000313" key="35">
    <source>
        <dbReference type="Proteomes" id="UP000248865"/>
    </source>
</evidence>
<dbReference type="Proteomes" id="UP000281340">
    <property type="component" value="Unassembled WGS sequence"/>
</dbReference>
<keyword evidence="1" id="KW-1133">Transmembrane helix</keyword>
<dbReference type="Proteomes" id="UP000306700">
    <property type="component" value="Unassembled WGS sequence"/>
</dbReference>
<evidence type="ECO:0000313" key="45">
    <source>
        <dbReference type="Proteomes" id="UP000392867"/>
    </source>
</evidence>
<evidence type="ECO:0000313" key="44">
    <source>
        <dbReference type="Proteomes" id="UP000306700"/>
    </source>
</evidence>
<dbReference type="RefSeq" id="WP_000448925.1">
    <property type="nucleotide sequence ID" value="NZ_AP018796.1"/>
</dbReference>
<reference evidence="16 31" key="3">
    <citation type="submission" date="2016-10" db="EMBL/GenBank/DDBJ databases">
        <title>Comprehensive resistome analysis reveals the prevalence of NDM and MCR-1 in Chinese poultry production.</title>
        <authorList>
            <person name="Wang Y."/>
            <person name="Zhang R."/>
            <person name="Li J."/>
            <person name="Wu Z."/>
            <person name="Wenjuan Y."/>
            <person name="Schwarz S."/>
            <person name="Tyrrell J."/>
            <person name="Zheng Y."/>
            <person name="Wang S."/>
            <person name="Shen Z."/>
            <person name="Liu Z."/>
            <person name="Lei L."/>
            <person name="Li M."/>
            <person name="Zhang Q."/>
            <person name="Wu C."/>
            <person name="Zhang Q."/>
            <person name="Wu Y."/>
            <person name="Walsh T."/>
            <person name="Shen J."/>
        </authorList>
    </citation>
    <scope>NUCLEOTIDE SEQUENCE [LARGE SCALE GENOMIC DNA]</scope>
    <source>
        <strain evidence="16 31">574</strain>
    </source>
</reference>
<evidence type="ECO:0000313" key="21">
    <source>
        <dbReference type="EMBL" id="RLY54830.1"/>
    </source>
</evidence>
<dbReference type="Proteomes" id="UP000460654">
    <property type="component" value="Unassembled WGS sequence"/>
</dbReference>
<evidence type="ECO:0000313" key="48">
    <source>
        <dbReference type="Proteomes" id="UP000480485"/>
    </source>
</evidence>
<keyword evidence="1" id="KW-0472">Membrane</keyword>
<dbReference type="EMBL" id="WTRC01000260">
    <property type="protein sequence ID" value="MWT22376.1"/>
    <property type="molecule type" value="Genomic_DNA"/>
</dbReference>
<evidence type="ECO:0000313" key="41">
    <source>
        <dbReference type="Proteomes" id="UP000281340"/>
    </source>
</evidence>
<dbReference type="EMBL" id="UGEB01000001">
    <property type="protein sequence ID" value="STL08643.1"/>
    <property type="molecule type" value="Genomic_DNA"/>
</dbReference>
<dbReference type="AlphaFoldDB" id="A0A4T8Y0C6"/>
<dbReference type="EMBL" id="LDXE02000002">
    <property type="protein sequence ID" value="PBN75984.1"/>
    <property type="molecule type" value="Genomic_DNA"/>
</dbReference>
<evidence type="ECO:0000313" key="54">
    <source>
        <dbReference type="Proteomes" id="UP000615017"/>
    </source>
</evidence>
<dbReference type="Proteomes" id="UP000036331">
    <property type="component" value="Unassembled WGS sequence"/>
</dbReference>
<evidence type="ECO:0000313" key="50">
    <source>
        <dbReference type="Proteomes" id="UP000521994"/>
    </source>
</evidence>
<reference evidence="19 34" key="7">
    <citation type="submission" date="2017-12" db="EMBL/GenBank/DDBJ databases">
        <title>Rapid rising of carbapenem-resistant Enterobacteriaceae(CRE) and emergence of colistin resistance genemcr-1 in CRE in the hospital of Henan, China.</title>
        <authorList>
            <person name="Sun Q."/>
            <person name="Zhang R."/>
            <person name="Li Y."/>
            <person name="Shen Y."/>
            <person name="Zhang Y."/>
            <person name="Yang J."/>
            <person name="Shu L."/>
            <person name="Zhou H."/>
            <person name="Wang Y."/>
            <person name="Wang B."/>
            <person name="Shen Z."/>
        </authorList>
    </citation>
    <scope>NUCLEOTIDE SEQUENCE [LARGE SCALE GENOMIC DNA]</scope>
    <source>
        <strain evidence="19 34">3512</strain>
    </source>
</reference>
<dbReference type="EMBL" id="AASSGK010000049">
    <property type="protein sequence ID" value="EFG2163381.1"/>
    <property type="molecule type" value="Genomic_DNA"/>
</dbReference>
<dbReference type="Proteomes" id="UP000392867">
    <property type="component" value="Unassembled WGS sequence"/>
</dbReference>
<reference evidence="13 49" key="16">
    <citation type="submission" date="2019-11" db="EMBL/GenBank/DDBJ databases">
        <title>Whole genome sequence analysis of environmental Escherichia coli from the feces of straw-necked ibis (Threskiornis spinicollis) nesting on inland wetlands.</title>
        <authorList>
            <person name="Wyrsch E.R."/>
            <person name="Roy Chowdhury P."/>
            <person name="Wallis L."/>
            <person name="Cummins M.L."/>
            <person name="Zingali T."/>
            <person name="Brandis K.J."/>
            <person name="Djordjevic S.P."/>
        </authorList>
    </citation>
    <scope>NUCLEOTIDE SEQUENCE [LARGE SCALE GENOMIC DNA]</scope>
    <source>
        <strain evidence="13 49">IBS12</strain>
    </source>
</reference>
<evidence type="ECO:0000313" key="49">
    <source>
        <dbReference type="Proteomes" id="UP000490727"/>
    </source>
</evidence>
<gene>
    <name evidence="18" type="ORF">ABE91_013220</name>
    <name evidence="7" type="ORF">BG944_005232</name>
    <name evidence="16" type="ORF">BK300_25660</name>
    <name evidence="6" type="ORF">BRV02_004525</name>
    <name evidence="17" type="ORF">BTQ06_08430</name>
    <name evidence="5" type="ORF">C1Q91_004632</name>
    <name evidence="28" type="ORF">C9160_23730</name>
    <name evidence="27" type="ORF">C9194_24755</name>
    <name evidence="2" type="ORF">CQ842_19410</name>
    <name evidence="10" type="ORF">CQ842_21955</name>
    <name evidence="19" type="ORF">CWS33_17765</name>
    <name evidence="29" type="ORF">D4N09_25400</name>
    <name evidence="20" type="ORF">DIV22_14105</name>
    <name evidence="3" type="ORF">E2863_03329</name>
    <name evidence="21" type="ORF">EAI46_22195</name>
    <name evidence="4" type="ORF">EC2905_7</name>
    <name evidence="8" type="ORF">EN85_004234</name>
    <name evidence="12" type="ORF">FVB16_11100</name>
    <name evidence="13" type="ORF">GNZ05_25545</name>
    <name evidence="15" type="ORF">GP954_12465</name>
    <name evidence="14" type="ORF">GP965_15870</name>
    <name evidence="9" type="ORF">JNA65_23675</name>
    <name evidence="23" type="ORF">NCTC10865_01538</name>
    <name evidence="22" type="ORF">NCTC8009_02705</name>
    <name evidence="25" type="ORF">NCTC8179_06839</name>
    <name evidence="24" type="ORF">NCTC8622_06982</name>
    <name evidence="26" type="ORF">NCTC8960_03924</name>
    <name evidence="11" type="ORF">NY836_00505</name>
</gene>
<evidence type="ECO:0000313" key="24">
    <source>
        <dbReference type="EMBL" id="STI87804.1"/>
    </source>
</evidence>
<evidence type="ECO:0000313" key="40">
    <source>
        <dbReference type="Proteomes" id="UP000255543"/>
    </source>
</evidence>
<dbReference type="EMBL" id="JANWOR010000044">
    <property type="protein sequence ID" value="MDA4175933.1"/>
    <property type="molecule type" value="Genomic_DNA"/>
</dbReference>
<dbReference type="EMBL" id="RRNI01000042">
    <property type="protein sequence ID" value="TJH16821.1"/>
    <property type="molecule type" value="Genomic_DNA"/>
</dbReference>
<dbReference type="EMBL" id="WOET01000036">
    <property type="protein sequence ID" value="MUM75490.1"/>
    <property type="molecule type" value="Genomic_DNA"/>
</dbReference>
<evidence type="ECO:0000313" key="8">
    <source>
        <dbReference type="EMBL" id="EFL9839174.1"/>
    </source>
</evidence>
<evidence type="ECO:0000313" key="6">
    <source>
        <dbReference type="EMBL" id="EFG2163381.1"/>
    </source>
</evidence>
<reference evidence="10 33" key="20">
    <citation type="submission" date="2020-06" db="EMBL/GenBank/DDBJ databases">
        <title>Genomic analysis of Escherichia coli Ec98 resistant to antibiotic.</title>
        <authorList>
            <person name="Campos L."/>
        </authorList>
    </citation>
    <scope>NUCLEOTIDE SEQUENCE [LARGE SCALE GENOMIC DNA]</scope>
    <source>
        <strain evidence="10 33">UFU_EC98</strain>
    </source>
</reference>
<feature type="transmembrane region" description="Helical" evidence="1">
    <location>
        <begin position="46"/>
        <end position="67"/>
    </location>
</feature>
<dbReference type="Proteomes" id="UP000225264">
    <property type="component" value="Unassembled WGS sequence"/>
</dbReference>
<reference evidence="29 46" key="12">
    <citation type="submission" date="2018-09" db="EMBL/GenBank/DDBJ databases">
        <title>Persistent metagenomic signatures of early life antibiotic treatment in the infant gut microbiota and resistome.</title>
        <authorList>
            <person name="Gasparrini A.J."/>
        </authorList>
    </citation>
    <scope>NUCLEOTIDE SEQUENCE [LARGE SCALE GENOMIC DNA]</scope>
    <source>
        <strain evidence="29 46">T0181B.E-10</strain>
    </source>
</reference>
<evidence type="ECO:0000313" key="33">
    <source>
        <dbReference type="Proteomes" id="UP000225264"/>
    </source>
</evidence>
<dbReference type="Proteomes" id="UP000254159">
    <property type="component" value="Unassembled WGS sequence"/>
</dbReference>
<evidence type="ECO:0000313" key="51">
    <source>
        <dbReference type="Proteomes" id="UP000523388"/>
    </source>
</evidence>
<reference evidence="43 44" key="14">
    <citation type="submission" date="2018-12" db="EMBL/GenBank/DDBJ databases">
        <title>Food and Water Safety Consortium.</title>
        <authorList>
            <person name="Tyson S."/>
            <person name="Peterson C.-L."/>
            <person name="Olson A."/>
            <person name="Tyler S."/>
            <person name="Cabral J."/>
            <person name="Lynch T."/>
            <person name="Knox N."/>
            <person name="Van Domselaar G."/>
            <person name="Graham M."/>
        </authorList>
    </citation>
    <scope>NUCLEOTIDE SEQUENCE [LARGE SCALE GENOMIC DNA]</scope>
    <source>
        <strain evidence="28 44">FWSEC0384</strain>
        <strain evidence="27 43">FWSEC0419</strain>
    </source>
</reference>
<dbReference type="Proteomes" id="UP000490727">
    <property type="component" value="Unassembled WGS sequence"/>
</dbReference>
<dbReference type="EMBL" id="AATJKW010000040">
    <property type="protein sequence ID" value="EFL9839174.1"/>
    <property type="molecule type" value="Genomic_DNA"/>
</dbReference>
<dbReference type="EMBL" id="UGFO01000006">
    <property type="protein sequence ID" value="STN13581.1"/>
    <property type="molecule type" value="Genomic_DNA"/>
</dbReference>
<reference evidence="18 30" key="2">
    <citation type="journal article" date="2015" name="Genome Announc.">
        <title>Draft Genome Sequences of Human-Pathogenic Escherichia coli O26:H11 Strains Carrying the stx2 Gene Only and Circulating in France.</title>
        <authorList>
            <person name="Delannoy S."/>
            <person name="Mariani-Kurkdjian P."/>
            <person name="Bonacorsi S."/>
            <person name="Liguori S."/>
            <person name="Ison S.A."/>
            <person name="Fach P."/>
        </authorList>
    </citation>
    <scope>NUCLEOTIDE SEQUENCE [LARGE SCALE GENOMIC DNA]</scope>
    <source>
        <strain evidence="18 30">34870</strain>
    </source>
</reference>
<evidence type="ECO:0000313" key="46">
    <source>
        <dbReference type="Proteomes" id="UP000460654"/>
    </source>
</evidence>
<sequence>METLFKVFEKFSSRPLFFIFFGLSLCEFFQKQSVLMNPSADNIAKLFAAMILVVFFTWGFEWLIFKFNVNLEPHDQGDIGPTIGTATLAVYLVYAFHFLSENPEALNLKLLTNSGFIYSTTLLLFSLECMKLRRLKQK</sequence>
<evidence type="ECO:0000313" key="5">
    <source>
        <dbReference type="EMBL" id="EFA9848141.1"/>
    </source>
</evidence>
<evidence type="ECO:0000313" key="31">
    <source>
        <dbReference type="Proteomes" id="UP000184077"/>
    </source>
</evidence>
<dbReference type="EMBL" id="AJ831374">
    <property type="protein sequence ID" value="CAH41950.1"/>
    <property type="molecule type" value="Genomic_DNA"/>
</dbReference>
<dbReference type="EMBL" id="QFSS01000075">
    <property type="protein sequence ID" value="PZZ67550.1"/>
    <property type="molecule type" value="Genomic_DNA"/>
</dbReference>
<evidence type="ECO:0000313" key="18">
    <source>
        <dbReference type="EMBL" id="PBN75984.1"/>
    </source>
</evidence>
<reference evidence="2 33" key="6">
    <citation type="submission" date="2017-10" db="EMBL/GenBank/DDBJ databases">
        <title>Genome and in vitro analysis of Escherichia coli resistant to antibiotic.</title>
        <authorList>
            <person name="Pereira U.P."/>
            <person name="Facimoto C.T."/>
            <person name="Campos P.A."/>
            <person name="Araujo B.F."/>
            <person name="Royer S."/>
            <person name="Goncalves I.R."/>
            <person name="Ferreira M.L."/>
            <person name="Gontijo P."/>
            <person name="Ribas R.M."/>
        </authorList>
    </citation>
    <scope>NUCLEOTIDE SEQUENCE [LARGE SCALE GENOMIC DNA]</scope>
    <source>
        <strain evidence="2 33">UFU_EC98</strain>
    </source>
</reference>
<evidence type="ECO:0000313" key="23">
    <source>
        <dbReference type="EMBL" id="STI16287.1"/>
    </source>
</evidence>
<evidence type="ECO:0000313" key="2">
    <source>
        <dbReference type="EMBL" id="ATP25618.1"/>
    </source>
</evidence>
<evidence type="ECO:0000313" key="19">
    <source>
        <dbReference type="EMBL" id="PKD88099.1"/>
    </source>
</evidence>
<dbReference type="EMBL" id="MRVZ01000025">
    <property type="protein sequence ID" value="PAU24344.1"/>
    <property type="molecule type" value="Genomic_DNA"/>
</dbReference>
<dbReference type="EMBL" id="MOHC01000068">
    <property type="protein sequence ID" value="OJN32136.1"/>
    <property type="molecule type" value="Genomic_DNA"/>
</dbReference>
<reference evidence="21 41" key="13">
    <citation type="submission" date="2018-10" db="EMBL/GenBank/DDBJ databases">
        <title>Comparison of Escherichia coli isolates recovered from retail chicken and from chicken fecal samples by antimicrobial susceptibility test and whole genome sequencing.</title>
        <authorList>
            <person name="Tang B."/>
            <person name="Ma Y."/>
            <person name="He X."/>
            <person name="Cao L."/>
            <person name="Xia X."/>
            <person name="Yang H."/>
        </authorList>
    </citation>
    <scope>NUCLEOTIDE SEQUENCE [LARGE SCALE GENOMIC DNA]</scope>
    <source>
        <strain evidence="21 41">CMJH98b</strain>
    </source>
</reference>